<evidence type="ECO:0000256" key="3">
    <source>
        <dbReference type="ARBA" id="ARBA00023274"/>
    </source>
</evidence>
<dbReference type="InterPro" id="IPR038657">
    <property type="entry name" value="Ribosomal_bL19_sf"/>
</dbReference>
<proteinExistence type="inferred from homology"/>
<dbReference type="InterPro" id="IPR008991">
    <property type="entry name" value="Translation_prot_SH3-like_sf"/>
</dbReference>
<dbReference type="InterPro" id="IPR001857">
    <property type="entry name" value="Ribosomal_bL19"/>
</dbReference>
<keyword evidence="4" id="KW-0934">Plastid</keyword>
<organism evidence="4">
    <name type="scientific">Pleurostichidium falkenbergii</name>
    <dbReference type="NCBI Taxonomy" id="121064"/>
    <lineage>
        <taxon>Eukaryota</taxon>
        <taxon>Rhodophyta</taxon>
        <taxon>Florideophyceae</taxon>
        <taxon>Rhodymeniophycidae</taxon>
        <taxon>Ceramiales</taxon>
        <taxon>Rhodomelaceae</taxon>
        <taxon>Pleurostichidium</taxon>
    </lineage>
</organism>
<dbReference type="EMBL" id="MH853471">
    <property type="protein sequence ID" value="QCH39734.1"/>
    <property type="molecule type" value="Genomic_DNA"/>
</dbReference>
<dbReference type="PIRSF" id="PIRSF002191">
    <property type="entry name" value="Ribosomal_L19"/>
    <property type="match status" value="1"/>
</dbReference>
<dbReference type="GeneID" id="40488376"/>
<dbReference type="PRINTS" id="PR00061">
    <property type="entry name" value="RIBOSOMALL19"/>
</dbReference>
<name>A0A4D6UYY8_9FLOR</name>
<dbReference type="PANTHER" id="PTHR15680">
    <property type="entry name" value="RIBOSOMAL PROTEIN L19"/>
    <property type="match status" value="1"/>
</dbReference>
<dbReference type="RefSeq" id="YP_009654447.1">
    <property type="nucleotide sequence ID" value="NC_042794.1"/>
</dbReference>
<evidence type="ECO:0000256" key="2">
    <source>
        <dbReference type="ARBA" id="ARBA00022980"/>
    </source>
</evidence>
<comment type="similarity">
    <text evidence="1">Belongs to the bacterial ribosomal protein bL19 family.</text>
</comment>
<keyword evidence="2 4" id="KW-0689">Ribosomal protein</keyword>
<dbReference type="GO" id="GO:0005840">
    <property type="term" value="C:ribosome"/>
    <property type="evidence" value="ECO:0007669"/>
    <property type="project" value="UniProtKB-KW"/>
</dbReference>
<geneLocation type="plastid" evidence="4"/>
<evidence type="ECO:0000313" key="4">
    <source>
        <dbReference type="EMBL" id="QCH39734.1"/>
    </source>
</evidence>
<sequence length="122" mass="14078">MIKKLKNKVNLLNEATSQYIKQEIPKIDIGDTIKIKKMIQEGSKERIQISEGVIVAQNNANINKTITVRKTLNNVGVERVYLLHSPHILKIEIIKKSIVKRSKLYYLRNRSGKATRLKQKLD</sequence>
<reference evidence="4" key="1">
    <citation type="submission" date="2018-09" db="EMBL/GenBank/DDBJ databases">
        <authorList>
            <person name="Pasella M."/>
            <person name="Verbruggen H."/>
            <person name="Nelson W.A."/>
            <person name="Diaz-Tapia P."/>
        </authorList>
    </citation>
    <scope>NUCLEOTIDE SEQUENCE</scope>
</reference>
<gene>
    <name evidence="4" type="primary">rpl19</name>
</gene>
<dbReference type="GO" id="GO:0006412">
    <property type="term" value="P:translation"/>
    <property type="evidence" value="ECO:0007669"/>
    <property type="project" value="InterPro"/>
</dbReference>
<keyword evidence="3" id="KW-0687">Ribonucleoprotein</keyword>
<protein>
    <submittedName>
        <fullName evidence="4">Ribosomal protein L19</fullName>
    </submittedName>
</protein>
<dbReference type="PROSITE" id="PS01015">
    <property type="entry name" value="RIBOSOMAL_L19"/>
    <property type="match status" value="1"/>
</dbReference>
<dbReference type="PANTHER" id="PTHR15680:SF9">
    <property type="entry name" value="LARGE RIBOSOMAL SUBUNIT PROTEIN BL19M"/>
    <property type="match status" value="1"/>
</dbReference>
<accession>A0A4D6UYY8</accession>
<dbReference type="GO" id="GO:0003735">
    <property type="term" value="F:structural constituent of ribosome"/>
    <property type="evidence" value="ECO:0007669"/>
    <property type="project" value="InterPro"/>
</dbReference>
<dbReference type="AlphaFoldDB" id="A0A4D6UYY8"/>
<dbReference type="SUPFAM" id="SSF50104">
    <property type="entry name" value="Translation proteins SH3-like domain"/>
    <property type="match status" value="1"/>
</dbReference>
<dbReference type="InterPro" id="IPR018257">
    <property type="entry name" value="Ribosomal_bL19_CS"/>
</dbReference>
<dbReference type="Pfam" id="PF01245">
    <property type="entry name" value="Ribosomal_L19"/>
    <property type="match status" value="1"/>
</dbReference>
<reference evidence="4" key="2">
    <citation type="journal article" date="2019" name="Phycologia">
        <title>The phylogenetic position of the morphologically unusual Pleurostichidium falkenbergii (Rhodomelaceae, Rhodophyta) based on plastid phylogenomics.</title>
        <authorList>
            <person name="Pasella M.M."/>
            <person name="Verbruggen H."/>
            <person name="Nelson W.A."/>
            <person name="Diaz-Tapia P."/>
        </authorList>
    </citation>
    <scope>NUCLEOTIDE SEQUENCE</scope>
</reference>
<dbReference type="HAMAP" id="MF_00402">
    <property type="entry name" value="Ribosomal_bL19"/>
    <property type="match status" value="1"/>
</dbReference>
<evidence type="ECO:0000256" key="1">
    <source>
        <dbReference type="ARBA" id="ARBA00005781"/>
    </source>
</evidence>
<dbReference type="GO" id="GO:1990904">
    <property type="term" value="C:ribonucleoprotein complex"/>
    <property type="evidence" value="ECO:0007669"/>
    <property type="project" value="UniProtKB-KW"/>
</dbReference>
<dbReference type="NCBIfam" id="TIGR01024">
    <property type="entry name" value="rplS_bact"/>
    <property type="match status" value="1"/>
</dbReference>
<dbReference type="Gene3D" id="2.30.30.790">
    <property type="match status" value="1"/>
</dbReference>